<dbReference type="PANTHER" id="PTHR42109">
    <property type="entry name" value="UNPLACED GENOMIC SCAFFOLD UM_SCAF_CONTIG_1.265, WHOLE GENOME SHOTGUN SEQUENCE"/>
    <property type="match status" value="1"/>
</dbReference>
<proteinExistence type="predicted"/>
<keyword evidence="2" id="KW-1133">Transmembrane helix</keyword>
<keyword evidence="5" id="KW-1185">Reference proteome</keyword>
<feature type="transmembrane region" description="Helical" evidence="2">
    <location>
        <begin position="134"/>
        <end position="158"/>
    </location>
</feature>
<name>A0ABR4LNZ2_9EURO</name>
<dbReference type="RefSeq" id="XP_070884071.1">
    <property type="nucleotide sequence ID" value="XM_071033379.1"/>
</dbReference>
<feature type="compositionally biased region" description="Basic and acidic residues" evidence="1">
    <location>
        <begin position="180"/>
        <end position="193"/>
    </location>
</feature>
<evidence type="ECO:0000313" key="5">
    <source>
        <dbReference type="Proteomes" id="UP001610432"/>
    </source>
</evidence>
<sequence length="335" mass="36126">MAITPHQSLALAIIIYYVPSLIPTSLLLHRHSLGNAWGWLYLFLFTVLRILGASLQFASEDSESENDGLRKAAGMLASIGVMTLLLGMLEVIESVKPALPSDPTPPRLWTLLHLSQYAAFILSIVYTTTGKQSLSHAAAVIVTCLFVLQAGIAIAFYVRLRRAPSPPPPPPLPSTSPQTEHSEEPEPKPKPENPDTDPTTENPTLSSPKPQATLLLLNLSTPFLATRVTYMLLASFTAAAAAADSIYTGTDTNDDGDTGIDTDTLPDVYMVAFMQYTMECVVFALFVGAGFLLGRSRARRARSWSWSLGRGRGVVPRDIEGAGSQVELRGGDSSV</sequence>
<feature type="transmembrane region" description="Helical" evidence="2">
    <location>
        <begin position="109"/>
        <end position="128"/>
    </location>
</feature>
<keyword evidence="2" id="KW-0812">Transmembrane</keyword>
<dbReference type="InterPro" id="IPR056119">
    <property type="entry name" value="DUF7702"/>
</dbReference>
<evidence type="ECO:0000256" key="2">
    <source>
        <dbReference type="SAM" id="Phobius"/>
    </source>
</evidence>
<evidence type="ECO:0000256" key="1">
    <source>
        <dbReference type="SAM" id="MobiDB-lite"/>
    </source>
</evidence>
<dbReference type="Proteomes" id="UP001610432">
    <property type="component" value="Unassembled WGS sequence"/>
</dbReference>
<organism evidence="4 5">
    <name type="scientific">Aspergillus lucknowensis</name>
    <dbReference type="NCBI Taxonomy" id="176173"/>
    <lineage>
        <taxon>Eukaryota</taxon>
        <taxon>Fungi</taxon>
        <taxon>Dikarya</taxon>
        <taxon>Ascomycota</taxon>
        <taxon>Pezizomycotina</taxon>
        <taxon>Eurotiomycetes</taxon>
        <taxon>Eurotiomycetidae</taxon>
        <taxon>Eurotiales</taxon>
        <taxon>Aspergillaceae</taxon>
        <taxon>Aspergillus</taxon>
        <taxon>Aspergillus subgen. Nidulantes</taxon>
    </lineage>
</organism>
<reference evidence="4 5" key="1">
    <citation type="submission" date="2024-07" db="EMBL/GenBank/DDBJ databases">
        <title>Section-level genome sequencing and comparative genomics of Aspergillus sections Usti and Cavernicolus.</title>
        <authorList>
            <consortium name="Lawrence Berkeley National Laboratory"/>
            <person name="Nybo J.L."/>
            <person name="Vesth T.C."/>
            <person name="Theobald S."/>
            <person name="Frisvad J.C."/>
            <person name="Larsen T.O."/>
            <person name="Kjaerboelling I."/>
            <person name="Rothschild-Mancinelli K."/>
            <person name="Lyhne E.K."/>
            <person name="Kogle M.E."/>
            <person name="Barry K."/>
            <person name="Clum A."/>
            <person name="Na H."/>
            <person name="Ledsgaard L."/>
            <person name="Lin J."/>
            <person name="Lipzen A."/>
            <person name="Kuo A."/>
            <person name="Riley R."/>
            <person name="Mondo S."/>
            <person name="Labutti K."/>
            <person name="Haridas S."/>
            <person name="Pangalinan J."/>
            <person name="Salamov A.A."/>
            <person name="Simmons B.A."/>
            <person name="Magnuson J.K."/>
            <person name="Chen J."/>
            <person name="Drula E."/>
            <person name="Henrissat B."/>
            <person name="Wiebenga A."/>
            <person name="Lubbers R.J."/>
            <person name="Gomes A.C."/>
            <person name="Macurrencykelacurrency M.R."/>
            <person name="Stajich J."/>
            <person name="Grigoriev I.V."/>
            <person name="Mortensen U.H."/>
            <person name="De Vries R.P."/>
            <person name="Baker S.E."/>
            <person name="Andersen M.R."/>
        </authorList>
    </citation>
    <scope>NUCLEOTIDE SEQUENCE [LARGE SCALE GENOMIC DNA]</scope>
    <source>
        <strain evidence="4 5">CBS 449.75</strain>
    </source>
</reference>
<evidence type="ECO:0000259" key="3">
    <source>
        <dbReference type="Pfam" id="PF24800"/>
    </source>
</evidence>
<feature type="domain" description="DUF7702" evidence="3">
    <location>
        <begin position="4"/>
        <end position="161"/>
    </location>
</feature>
<dbReference type="GeneID" id="98148451"/>
<feature type="compositionally biased region" description="Pro residues" evidence="1">
    <location>
        <begin position="165"/>
        <end position="174"/>
    </location>
</feature>
<accession>A0ABR4LNZ2</accession>
<comment type="caution">
    <text evidence="4">The sequence shown here is derived from an EMBL/GenBank/DDBJ whole genome shotgun (WGS) entry which is preliminary data.</text>
</comment>
<dbReference type="Pfam" id="PF24800">
    <property type="entry name" value="DUF7702"/>
    <property type="match status" value="1"/>
</dbReference>
<feature type="transmembrane region" description="Helical" evidence="2">
    <location>
        <begin position="40"/>
        <end position="59"/>
    </location>
</feature>
<gene>
    <name evidence="4" type="ORF">BJX67DRAFT_383091</name>
</gene>
<feature type="transmembrane region" description="Helical" evidence="2">
    <location>
        <begin position="6"/>
        <end position="28"/>
    </location>
</feature>
<feature type="region of interest" description="Disordered" evidence="1">
    <location>
        <begin position="165"/>
        <end position="209"/>
    </location>
</feature>
<feature type="transmembrane region" description="Helical" evidence="2">
    <location>
        <begin position="71"/>
        <end position="89"/>
    </location>
</feature>
<evidence type="ECO:0000313" key="4">
    <source>
        <dbReference type="EMBL" id="KAL2865092.1"/>
    </source>
</evidence>
<feature type="transmembrane region" description="Helical" evidence="2">
    <location>
        <begin position="228"/>
        <end position="248"/>
    </location>
</feature>
<keyword evidence="2" id="KW-0472">Membrane</keyword>
<dbReference type="EMBL" id="JBFXLQ010000034">
    <property type="protein sequence ID" value="KAL2865092.1"/>
    <property type="molecule type" value="Genomic_DNA"/>
</dbReference>
<dbReference type="PANTHER" id="PTHR42109:SF2">
    <property type="entry name" value="INTEGRAL MEMBRANE PROTEIN"/>
    <property type="match status" value="1"/>
</dbReference>
<protein>
    <recommendedName>
        <fullName evidence="3">DUF7702 domain-containing protein</fullName>
    </recommendedName>
</protein>
<feature type="transmembrane region" description="Helical" evidence="2">
    <location>
        <begin position="268"/>
        <end position="293"/>
    </location>
</feature>